<dbReference type="InterPro" id="IPR002864">
    <property type="entry name" value="Acyl-ACP_thioesterase_NHD"/>
</dbReference>
<evidence type="ECO:0000256" key="6">
    <source>
        <dbReference type="ARBA" id="ARBA00023098"/>
    </source>
</evidence>
<dbReference type="AlphaFoldDB" id="A0A494Z6I1"/>
<dbReference type="InterPro" id="IPR049427">
    <property type="entry name" value="Acyl-ACP_TE_C"/>
</dbReference>
<dbReference type="Gene3D" id="3.10.129.10">
    <property type="entry name" value="Hotdog Thioesterase"/>
    <property type="match status" value="2"/>
</dbReference>
<dbReference type="EMBL" id="RBZO01000002">
    <property type="protein sequence ID" value="RKQ18163.1"/>
    <property type="molecule type" value="Genomic_DNA"/>
</dbReference>
<dbReference type="GO" id="GO:0000036">
    <property type="term" value="F:acyl carrier activity"/>
    <property type="evidence" value="ECO:0007669"/>
    <property type="project" value="TreeGrafter"/>
</dbReference>
<proteinExistence type="inferred from homology"/>
<evidence type="ECO:0000256" key="1">
    <source>
        <dbReference type="ARBA" id="ARBA00006500"/>
    </source>
</evidence>
<protein>
    <submittedName>
        <fullName evidence="10">Acyl-ACP thioesterase</fullName>
    </submittedName>
</protein>
<dbReference type="Pfam" id="PF01643">
    <property type="entry name" value="Acyl-ACP_TE"/>
    <property type="match status" value="1"/>
</dbReference>
<feature type="domain" description="Acyl-ACP thioesterase-like C-terminal" evidence="9">
    <location>
        <begin position="165"/>
        <end position="220"/>
    </location>
</feature>
<feature type="domain" description="Acyl-ACP thioesterase N-terminal hotdog" evidence="8">
    <location>
        <begin position="6"/>
        <end position="125"/>
    </location>
</feature>
<evidence type="ECO:0000313" key="11">
    <source>
        <dbReference type="Proteomes" id="UP000281813"/>
    </source>
</evidence>
<dbReference type="PANTHER" id="PTHR31727:SF6">
    <property type="entry name" value="OLEOYL-ACYL CARRIER PROTEIN THIOESTERASE 1, CHLOROPLASTIC"/>
    <property type="match status" value="1"/>
</dbReference>
<comment type="caution">
    <text evidence="10">The sequence shown here is derived from an EMBL/GenBank/DDBJ whole genome shotgun (WGS) entry which is preliminary data.</text>
</comment>
<evidence type="ECO:0000256" key="3">
    <source>
        <dbReference type="ARBA" id="ARBA00022801"/>
    </source>
</evidence>
<gene>
    <name evidence="10" type="ORF">D8M05_01810</name>
</gene>
<comment type="similarity">
    <text evidence="1">Belongs to the acyl-ACP thioesterase family.</text>
</comment>
<keyword evidence="11" id="KW-1185">Reference proteome</keyword>
<dbReference type="OrthoDB" id="9801517at2"/>
<evidence type="ECO:0000259" key="8">
    <source>
        <dbReference type="Pfam" id="PF01643"/>
    </source>
</evidence>
<dbReference type="GO" id="GO:0016297">
    <property type="term" value="F:fatty acyl-[ACP] hydrolase activity"/>
    <property type="evidence" value="ECO:0007669"/>
    <property type="project" value="InterPro"/>
</dbReference>
<evidence type="ECO:0000256" key="5">
    <source>
        <dbReference type="ARBA" id="ARBA00022946"/>
    </source>
</evidence>
<evidence type="ECO:0000256" key="2">
    <source>
        <dbReference type="ARBA" id="ARBA00022516"/>
    </source>
</evidence>
<evidence type="ECO:0000256" key="4">
    <source>
        <dbReference type="ARBA" id="ARBA00022832"/>
    </source>
</evidence>
<evidence type="ECO:0000313" key="10">
    <source>
        <dbReference type="EMBL" id="RKQ18163.1"/>
    </source>
</evidence>
<dbReference type="InterPro" id="IPR029069">
    <property type="entry name" value="HotDog_dom_sf"/>
</dbReference>
<keyword evidence="4" id="KW-0276">Fatty acid metabolism</keyword>
<evidence type="ECO:0000256" key="7">
    <source>
        <dbReference type="ARBA" id="ARBA00023160"/>
    </source>
</evidence>
<dbReference type="SUPFAM" id="SSF54637">
    <property type="entry name" value="Thioesterase/thiol ester dehydrase-isomerase"/>
    <property type="match status" value="2"/>
</dbReference>
<dbReference type="RefSeq" id="WP_121128062.1">
    <property type="nucleotide sequence ID" value="NZ_JBHUFK010000006.1"/>
</dbReference>
<keyword evidence="5" id="KW-0809">Transit peptide</keyword>
<keyword evidence="2" id="KW-0444">Lipid biosynthesis</keyword>
<evidence type="ECO:0000259" key="9">
    <source>
        <dbReference type="Pfam" id="PF20791"/>
    </source>
</evidence>
<keyword evidence="3" id="KW-0378">Hydrolase</keyword>
<keyword evidence="6" id="KW-0443">Lipid metabolism</keyword>
<dbReference type="Proteomes" id="UP000281813">
    <property type="component" value="Unassembled WGS sequence"/>
</dbReference>
<accession>A0A494Z6I1</accession>
<sequence>MEAVTLFKKKYHIDLRDVDFKKDLKLSVLFSYFQDIASEAAANLGAGIDLLEKEHNALWILMRIRVDIARLPKWDEDITIETWPLEPKRLEFDRDYLVRDRNGEVIVRAISAWVVMDKKERKLKRASSISLNYPSPIEERAIDSKLGKLKNTGIMETAYKRVIGYSDVDFNGYLNNSKYVDFIMDCFPIEAHKRMGAKTIEVNFINEALPGDVIILNIDTSATGSNKLYIEGVNEESQKTVFRAQVKIGEIH</sequence>
<name>A0A494Z6I1_9BACI</name>
<keyword evidence="7" id="KW-0275">Fatty acid biosynthesis</keyword>
<reference evidence="10 11" key="1">
    <citation type="journal article" date="2015" name="Antonie Van Leeuwenhoek">
        <title>Oceanobacillus bengalensis sp. nov., a bacterium isolated from seawater of the Bay of Bengal.</title>
        <authorList>
            <person name="Yongchang O."/>
            <person name="Xiang W."/>
            <person name="Wang G."/>
        </authorList>
    </citation>
    <scope>NUCLEOTIDE SEQUENCE [LARGE SCALE GENOMIC DNA]</scope>
    <source>
        <strain evidence="10 11">MCCC 1K00260</strain>
    </source>
</reference>
<organism evidence="10 11">
    <name type="scientific">Oceanobacillus bengalensis</name>
    <dbReference type="NCBI Taxonomy" id="1435466"/>
    <lineage>
        <taxon>Bacteria</taxon>
        <taxon>Bacillati</taxon>
        <taxon>Bacillota</taxon>
        <taxon>Bacilli</taxon>
        <taxon>Bacillales</taxon>
        <taxon>Bacillaceae</taxon>
        <taxon>Oceanobacillus</taxon>
    </lineage>
</organism>
<dbReference type="Pfam" id="PF20791">
    <property type="entry name" value="Acyl-ACP_TE_C"/>
    <property type="match status" value="1"/>
</dbReference>
<dbReference type="CDD" id="cd00586">
    <property type="entry name" value="4HBT"/>
    <property type="match status" value="1"/>
</dbReference>
<dbReference type="PANTHER" id="PTHR31727">
    <property type="entry name" value="OLEOYL-ACYL CARRIER PROTEIN THIOESTERASE 1, CHLOROPLASTIC"/>
    <property type="match status" value="1"/>
</dbReference>
<dbReference type="InterPro" id="IPR045023">
    <property type="entry name" value="FATA/B"/>
</dbReference>